<accession>A0A8S2ZVC3</accession>
<dbReference type="AlphaFoldDB" id="A0A8S2ZVC3"/>
<sequence>YLQKEKSLEDIEPQVAGGSATALRLQNVLGDSEYYAKSEEMDYQMKQNQQPRDLEWSVESGSENQTRY</sequence>
<protein>
    <submittedName>
        <fullName evidence="2">Uncharacterized protein</fullName>
    </submittedName>
</protein>
<name>A0A8S2ZVC3_9BILA</name>
<evidence type="ECO:0000256" key="1">
    <source>
        <dbReference type="SAM" id="MobiDB-lite"/>
    </source>
</evidence>
<gene>
    <name evidence="2" type="ORF">SRO942_LOCUS49978</name>
</gene>
<evidence type="ECO:0000313" key="3">
    <source>
        <dbReference type="Proteomes" id="UP000681722"/>
    </source>
</evidence>
<dbReference type="EMBL" id="CAJOBC010137935">
    <property type="protein sequence ID" value="CAF4635267.1"/>
    <property type="molecule type" value="Genomic_DNA"/>
</dbReference>
<feature type="region of interest" description="Disordered" evidence="1">
    <location>
        <begin position="40"/>
        <end position="68"/>
    </location>
</feature>
<organism evidence="2 3">
    <name type="scientific">Didymodactylos carnosus</name>
    <dbReference type="NCBI Taxonomy" id="1234261"/>
    <lineage>
        <taxon>Eukaryota</taxon>
        <taxon>Metazoa</taxon>
        <taxon>Spiralia</taxon>
        <taxon>Gnathifera</taxon>
        <taxon>Rotifera</taxon>
        <taxon>Eurotatoria</taxon>
        <taxon>Bdelloidea</taxon>
        <taxon>Philodinida</taxon>
        <taxon>Philodinidae</taxon>
        <taxon>Didymodactylos</taxon>
    </lineage>
</organism>
<comment type="caution">
    <text evidence="2">The sequence shown here is derived from an EMBL/GenBank/DDBJ whole genome shotgun (WGS) entry which is preliminary data.</text>
</comment>
<feature type="compositionally biased region" description="Polar residues" evidence="1">
    <location>
        <begin position="59"/>
        <end position="68"/>
    </location>
</feature>
<reference evidence="2" key="1">
    <citation type="submission" date="2021-02" db="EMBL/GenBank/DDBJ databases">
        <authorList>
            <person name="Nowell W R."/>
        </authorList>
    </citation>
    <scope>NUCLEOTIDE SEQUENCE</scope>
</reference>
<feature type="non-terminal residue" evidence="2">
    <location>
        <position position="1"/>
    </location>
</feature>
<dbReference type="Proteomes" id="UP000681722">
    <property type="component" value="Unassembled WGS sequence"/>
</dbReference>
<evidence type="ECO:0000313" key="2">
    <source>
        <dbReference type="EMBL" id="CAF4635267.1"/>
    </source>
</evidence>
<proteinExistence type="predicted"/>